<keyword evidence="3" id="KW-1185">Reference proteome</keyword>
<evidence type="ECO:0000313" key="2">
    <source>
        <dbReference type="EMBL" id="MBD2535611.1"/>
    </source>
</evidence>
<dbReference type="EMBL" id="JACJSI010000301">
    <property type="protein sequence ID" value="MBD2535611.1"/>
    <property type="molecule type" value="Genomic_DNA"/>
</dbReference>
<name>A0ABR8E211_9NOSO</name>
<sequence length="139" mass="15953">MSNNFDFRFQFGASSPYIPLLQYLSPKNKSLEFPRQNMIIWAIAAFWYPMACKWLGGFSQSDLKSKARAAIYQLQQQIIYLAHTFNLEQELETHGIIANTNLGEEQFSGVKSSTKMPQQTTSDVNQDRNDDCLLENAFN</sequence>
<reference evidence="2 3" key="1">
    <citation type="journal article" date="2020" name="ISME J.">
        <title>Comparative genomics reveals insights into cyanobacterial evolution and habitat adaptation.</title>
        <authorList>
            <person name="Chen M.Y."/>
            <person name="Teng W.K."/>
            <person name="Zhao L."/>
            <person name="Hu C.X."/>
            <person name="Zhou Y.K."/>
            <person name="Han B.P."/>
            <person name="Song L.R."/>
            <person name="Shu W.S."/>
        </authorList>
    </citation>
    <scope>NUCLEOTIDE SEQUENCE [LARGE SCALE GENOMIC DNA]</scope>
    <source>
        <strain evidence="2 3">FACHB-838</strain>
    </source>
</reference>
<protein>
    <recommendedName>
        <fullName evidence="4">Transposase</fullName>
    </recommendedName>
</protein>
<evidence type="ECO:0008006" key="4">
    <source>
        <dbReference type="Google" id="ProtNLM"/>
    </source>
</evidence>
<feature type="region of interest" description="Disordered" evidence="1">
    <location>
        <begin position="108"/>
        <end position="127"/>
    </location>
</feature>
<accession>A0ABR8E211</accession>
<feature type="compositionally biased region" description="Polar residues" evidence="1">
    <location>
        <begin position="108"/>
        <end position="124"/>
    </location>
</feature>
<proteinExistence type="predicted"/>
<evidence type="ECO:0000313" key="3">
    <source>
        <dbReference type="Proteomes" id="UP000623440"/>
    </source>
</evidence>
<gene>
    <name evidence="2" type="ORF">H6G97_42050</name>
</gene>
<evidence type="ECO:0000256" key="1">
    <source>
        <dbReference type="SAM" id="MobiDB-lite"/>
    </source>
</evidence>
<comment type="caution">
    <text evidence="2">The sequence shown here is derived from an EMBL/GenBank/DDBJ whole genome shotgun (WGS) entry which is preliminary data.</text>
</comment>
<dbReference type="RefSeq" id="WP_190946424.1">
    <property type="nucleotide sequence ID" value="NZ_JACJSI010000301.1"/>
</dbReference>
<organism evidence="2 3">
    <name type="scientific">Nostoc flagelliforme FACHB-838</name>
    <dbReference type="NCBI Taxonomy" id="2692904"/>
    <lineage>
        <taxon>Bacteria</taxon>
        <taxon>Bacillati</taxon>
        <taxon>Cyanobacteriota</taxon>
        <taxon>Cyanophyceae</taxon>
        <taxon>Nostocales</taxon>
        <taxon>Nostocaceae</taxon>
        <taxon>Nostoc</taxon>
    </lineage>
</organism>
<dbReference type="Proteomes" id="UP000623440">
    <property type="component" value="Unassembled WGS sequence"/>
</dbReference>